<organism evidence="1 2">
    <name type="scientific">Bacillus cereus VD196</name>
    <dbReference type="NCBI Taxonomy" id="1053243"/>
    <lineage>
        <taxon>Bacteria</taxon>
        <taxon>Bacillati</taxon>
        <taxon>Bacillota</taxon>
        <taxon>Bacilli</taxon>
        <taxon>Bacillales</taxon>
        <taxon>Bacillaceae</taxon>
        <taxon>Bacillus</taxon>
        <taxon>Bacillus cereus group</taxon>
    </lineage>
</organism>
<evidence type="ECO:0000313" key="2">
    <source>
        <dbReference type="Proteomes" id="UP000014023"/>
    </source>
</evidence>
<name>A0A9W5PY93_BACCE</name>
<dbReference type="AlphaFoldDB" id="A0A9W5PY93"/>
<sequence>MKSYKIKKLEYIEIIDLIMEVPMINKIEQSLIEMVYYMDLKSY</sequence>
<accession>A0A9W5PY93</accession>
<dbReference type="Proteomes" id="UP000014023">
    <property type="component" value="Unassembled WGS sequence"/>
</dbReference>
<evidence type="ECO:0000313" key="1">
    <source>
        <dbReference type="EMBL" id="EOO60378.1"/>
    </source>
</evidence>
<protein>
    <submittedName>
        <fullName evidence="1">Uncharacterized protein</fullName>
    </submittedName>
</protein>
<dbReference type="EMBL" id="AHFL01000069">
    <property type="protein sequence ID" value="EOO60378.1"/>
    <property type="molecule type" value="Genomic_DNA"/>
</dbReference>
<proteinExistence type="predicted"/>
<comment type="caution">
    <text evidence="1">The sequence shown here is derived from an EMBL/GenBank/DDBJ whole genome shotgun (WGS) entry which is preliminary data.</text>
</comment>
<reference evidence="1 2" key="1">
    <citation type="submission" date="2012-12" db="EMBL/GenBank/DDBJ databases">
        <title>The Genome Sequence of Bacillus cereus VD196.</title>
        <authorList>
            <consortium name="The Broad Institute Genome Sequencing Platform"/>
            <consortium name="The Broad Institute Genome Sequencing Center for Infectious Disease"/>
            <person name="Feldgarden M."/>
            <person name="Van der Auwera G.A."/>
            <person name="Mahillon J."/>
            <person name="Duprez V."/>
            <person name="Timmery S."/>
            <person name="Mattelet C."/>
            <person name="Dierick K."/>
            <person name="Sun M."/>
            <person name="Yu Z."/>
            <person name="Zhu L."/>
            <person name="Hu X."/>
            <person name="Shank E.B."/>
            <person name="Swiecicka I."/>
            <person name="Hansen B.M."/>
            <person name="Andrup L."/>
            <person name="Walker B."/>
            <person name="Young S.K."/>
            <person name="Zeng Q."/>
            <person name="Gargeya S."/>
            <person name="Fitzgerald M."/>
            <person name="Haas B."/>
            <person name="Abouelleil A."/>
            <person name="Alvarado L."/>
            <person name="Arachchi H.M."/>
            <person name="Berlin A.M."/>
            <person name="Chapman S.B."/>
            <person name="Dewar J."/>
            <person name="Goldberg J."/>
            <person name="Griggs A."/>
            <person name="Gujja S."/>
            <person name="Hansen M."/>
            <person name="Howarth C."/>
            <person name="Imamovic A."/>
            <person name="Larimer J."/>
            <person name="McCowan C."/>
            <person name="Murphy C."/>
            <person name="Neiman D."/>
            <person name="Pearson M."/>
            <person name="Priest M."/>
            <person name="Roberts A."/>
            <person name="Saif S."/>
            <person name="Shea T."/>
            <person name="Sisk P."/>
            <person name="Sykes S."/>
            <person name="Wortman J."/>
            <person name="Nusbaum C."/>
            <person name="Birren B."/>
        </authorList>
    </citation>
    <scope>NUCLEOTIDE SEQUENCE [LARGE SCALE GENOMIC DNA]</scope>
    <source>
        <strain evidence="1 2">VD196</strain>
    </source>
</reference>
<gene>
    <name evidence="1" type="ORF">IKE_05979</name>
</gene>